<dbReference type="GO" id="GO:0016705">
    <property type="term" value="F:oxidoreductase activity, acting on paired donors, with incorporation or reduction of molecular oxygen"/>
    <property type="evidence" value="ECO:0007669"/>
    <property type="project" value="InterPro"/>
</dbReference>
<reference evidence="10" key="1">
    <citation type="submission" date="2016-11" db="EMBL/GenBank/DDBJ databases">
        <authorList>
            <person name="Varghese N."/>
            <person name="Submissions S."/>
        </authorList>
    </citation>
    <scope>NUCLEOTIDE SEQUENCE [LARGE SCALE GENOMIC DNA]</scope>
    <source>
        <strain evidence="10">GAS401</strain>
    </source>
</reference>
<protein>
    <submittedName>
        <fullName evidence="9">Peroxiredoxin</fullName>
    </submittedName>
</protein>
<dbReference type="GO" id="GO:0051213">
    <property type="term" value="F:dioxygenase activity"/>
    <property type="evidence" value="ECO:0007669"/>
    <property type="project" value="UniProtKB-KW"/>
</dbReference>
<keyword evidence="10" id="KW-1185">Reference proteome</keyword>
<evidence type="ECO:0000256" key="6">
    <source>
        <dbReference type="ARBA" id="ARBA00023004"/>
    </source>
</evidence>
<comment type="cofactor">
    <cofactor evidence="1">
        <name>L-ascorbate</name>
        <dbReference type="ChEBI" id="CHEBI:38290"/>
    </cofactor>
</comment>
<sequence length="384" mass="42525">MSNTKAERRNIILGDPVPWFGLPVLTGGSFDLQASAGRWVVLSFVGSLADPRAIAEVGELMHLSTSFSEDHLVVACVYTGQPSQTDHLAAISSATLSFLADPDGAVSRSFGAEGMPRTVILDSMLRSIADIAWDHPQGHANMVRNILQSLPAVDDSAGVPLFAPALMVPRVFSFDICDFLIRFYETQGAVDSGFQFDIDGKSVTLSNWRLKRRSDAAVGVPEVRELIRDHIVRRLIGPIEQYFQFKATRMDRYVVACYDSEVGAHFHRHRDNINAGAQHRRFALSINLNKDFEGGDLLFPEFGRRTYRPSEGGALVFSCGALHQVTPVTKGKRYAFLAFMYGEEDVAKREANNTRLHAGELQYTSGRDRLFPEEEQPDDLSSVA</sequence>
<dbReference type="Gene3D" id="2.60.120.620">
    <property type="entry name" value="q2cbj1_9rhob like domain"/>
    <property type="match status" value="1"/>
</dbReference>
<dbReference type="GO" id="GO:0031418">
    <property type="term" value="F:L-ascorbic acid binding"/>
    <property type="evidence" value="ECO:0007669"/>
    <property type="project" value="UniProtKB-KW"/>
</dbReference>
<dbReference type="Pfam" id="PF00578">
    <property type="entry name" value="AhpC-TSA"/>
    <property type="match status" value="1"/>
</dbReference>
<dbReference type="OrthoDB" id="255432at2"/>
<evidence type="ECO:0000256" key="2">
    <source>
        <dbReference type="ARBA" id="ARBA00022723"/>
    </source>
</evidence>
<dbReference type="Gene3D" id="3.40.30.10">
    <property type="entry name" value="Glutaredoxin"/>
    <property type="match status" value="1"/>
</dbReference>
<dbReference type="PROSITE" id="PS51471">
    <property type="entry name" value="FE2OG_OXY"/>
    <property type="match status" value="1"/>
</dbReference>
<dbReference type="InterPro" id="IPR000866">
    <property type="entry name" value="AhpC/TSA"/>
</dbReference>
<evidence type="ECO:0000256" key="3">
    <source>
        <dbReference type="ARBA" id="ARBA00022896"/>
    </source>
</evidence>
<dbReference type="Pfam" id="PF13640">
    <property type="entry name" value="2OG-FeII_Oxy_3"/>
    <property type="match status" value="1"/>
</dbReference>
<dbReference type="AlphaFoldDB" id="A0A1M7UIR8"/>
<dbReference type="InterPro" id="IPR006620">
    <property type="entry name" value="Pro_4_hyd_alph"/>
</dbReference>
<keyword evidence="5" id="KW-0560">Oxidoreductase</keyword>
<keyword evidence="6" id="KW-0408">Iron</keyword>
<evidence type="ECO:0000256" key="4">
    <source>
        <dbReference type="ARBA" id="ARBA00022964"/>
    </source>
</evidence>
<dbReference type="InterPro" id="IPR044862">
    <property type="entry name" value="Pro_4_hyd_alph_FE2OG_OXY"/>
</dbReference>
<dbReference type="RefSeq" id="WP_072822399.1">
    <property type="nucleotide sequence ID" value="NZ_LT670849.1"/>
</dbReference>
<feature type="region of interest" description="Disordered" evidence="7">
    <location>
        <begin position="365"/>
        <end position="384"/>
    </location>
</feature>
<evidence type="ECO:0000313" key="9">
    <source>
        <dbReference type="EMBL" id="SHN82923.1"/>
    </source>
</evidence>
<evidence type="ECO:0000256" key="5">
    <source>
        <dbReference type="ARBA" id="ARBA00023002"/>
    </source>
</evidence>
<keyword evidence="2" id="KW-0479">Metal-binding</keyword>
<dbReference type="GO" id="GO:0016209">
    <property type="term" value="F:antioxidant activity"/>
    <property type="evidence" value="ECO:0007669"/>
    <property type="project" value="InterPro"/>
</dbReference>
<keyword evidence="3" id="KW-0847">Vitamin C</keyword>
<name>A0A1M7UIR8_9BRAD</name>
<dbReference type="GO" id="GO:0005506">
    <property type="term" value="F:iron ion binding"/>
    <property type="evidence" value="ECO:0007669"/>
    <property type="project" value="InterPro"/>
</dbReference>
<proteinExistence type="predicted"/>
<dbReference type="InterPro" id="IPR036249">
    <property type="entry name" value="Thioredoxin-like_sf"/>
</dbReference>
<dbReference type="SUPFAM" id="SSF52833">
    <property type="entry name" value="Thioredoxin-like"/>
    <property type="match status" value="1"/>
</dbReference>
<organism evidence="9 10">
    <name type="scientific">Bradyrhizobium erythrophlei</name>
    <dbReference type="NCBI Taxonomy" id="1437360"/>
    <lineage>
        <taxon>Bacteria</taxon>
        <taxon>Pseudomonadati</taxon>
        <taxon>Pseudomonadota</taxon>
        <taxon>Alphaproteobacteria</taxon>
        <taxon>Hyphomicrobiales</taxon>
        <taxon>Nitrobacteraceae</taxon>
        <taxon>Bradyrhizobium</taxon>
    </lineage>
</organism>
<evidence type="ECO:0000259" key="8">
    <source>
        <dbReference type="PROSITE" id="PS51471"/>
    </source>
</evidence>
<dbReference type="InterPro" id="IPR005123">
    <property type="entry name" value="Oxoglu/Fe-dep_dioxygenase_dom"/>
</dbReference>
<evidence type="ECO:0000313" key="10">
    <source>
        <dbReference type="Proteomes" id="UP000184096"/>
    </source>
</evidence>
<dbReference type="SMART" id="SM00702">
    <property type="entry name" value="P4Hc"/>
    <property type="match status" value="1"/>
</dbReference>
<dbReference type="Proteomes" id="UP000184096">
    <property type="component" value="Chromosome I"/>
</dbReference>
<evidence type="ECO:0000256" key="1">
    <source>
        <dbReference type="ARBA" id="ARBA00001961"/>
    </source>
</evidence>
<accession>A0A1M7UIR8</accession>
<gene>
    <name evidence="9" type="ORF">SAMN05444170_5323</name>
</gene>
<dbReference type="EMBL" id="LT670849">
    <property type="protein sequence ID" value="SHN82923.1"/>
    <property type="molecule type" value="Genomic_DNA"/>
</dbReference>
<keyword evidence="4" id="KW-0223">Dioxygenase</keyword>
<evidence type="ECO:0000256" key="7">
    <source>
        <dbReference type="SAM" id="MobiDB-lite"/>
    </source>
</evidence>
<feature type="domain" description="Fe2OG dioxygenase" evidence="8">
    <location>
        <begin position="246"/>
        <end position="343"/>
    </location>
</feature>